<dbReference type="Proteomes" id="UP001189429">
    <property type="component" value="Unassembled WGS sequence"/>
</dbReference>
<feature type="transmembrane region" description="Helical" evidence="1">
    <location>
        <begin position="20"/>
        <end position="38"/>
    </location>
</feature>
<keyword evidence="1" id="KW-0812">Transmembrane</keyword>
<evidence type="ECO:0000256" key="1">
    <source>
        <dbReference type="SAM" id="Phobius"/>
    </source>
</evidence>
<evidence type="ECO:0000313" key="3">
    <source>
        <dbReference type="Proteomes" id="UP001189429"/>
    </source>
</evidence>
<evidence type="ECO:0000313" key="2">
    <source>
        <dbReference type="EMBL" id="CAK0831799.1"/>
    </source>
</evidence>
<feature type="transmembrane region" description="Helical" evidence="1">
    <location>
        <begin position="59"/>
        <end position="78"/>
    </location>
</feature>
<keyword evidence="1" id="KW-0472">Membrane</keyword>
<protein>
    <recommendedName>
        <fullName evidence="4">Mannosyltransferase</fullName>
    </recommendedName>
</protein>
<evidence type="ECO:0008006" key="4">
    <source>
        <dbReference type="Google" id="ProtNLM"/>
    </source>
</evidence>
<name>A0ABN9SJD4_9DINO</name>
<keyword evidence="3" id="KW-1185">Reference proteome</keyword>
<comment type="caution">
    <text evidence="2">The sequence shown here is derived from an EMBL/GenBank/DDBJ whole genome shotgun (WGS) entry which is preliminary data.</text>
</comment>
<sequence>MSPLWNAVEVAWHADGSLWVSVNAWALPVLALFVVLGSQLRATELLRKCFGRRMEYRRLAFIVVIIAYVGRAGLVLPVPQLGKAIEGQHYTIHAWQFEAARASWFAGDDNKSVEHIHVAAEHLASTFVLSEKDDDTEQFLTRCAEAAQSWAGRVTVYVKQKIYHSKSGEVLGWTRTDASAFVDRSTIRRREHDININF</sequence>
<organism evidence="2 3">
    <name type="scientific">Prorocentrum cordatum</name>
    <dbReference type="NCBI Taxonomy" id="2364126"/>
    <lineage>
        <taxon>Eukaryota</taxon>
        <taxon>Sar</taxon>
        <taxon>Alveolata</taxon>
        <taxon>Dinophyceae</taxon>
        <taxon>Prorocentrales</taxon>
        <taxon>Prorocentraceae</taxon>
        <taxon>Prorocentrum</taxon>
    </lineage>
</organism>
<proteinExistence type="predicted"/>
<gene>
    <name evidence="2" type="ORF">PCOR1329_LOCUS30055</name>
</gene>
<keyword evidence="1" id="KW-1133">Transmembrane helix</keyword>
<accession>A0ABN9SJD4</accession>
<reference evidence="2" key="1">
    <citation type="submission" date="2023-10" db="EMBL/GenBank/DDBJ databases">
        <authorList>
            <person name="Chen Y."/>
            <person name="Shah S."/>
            <person name="Dougan E. K."/>
            <person name="Thang M."/>
            <person name="Chan C."/>
        </authorList>
    </citation>
    <scope>NUCLEOTIDE SEQUENCE [LARGE SCALE GENOMIC DNA]</scope>
</reference>
<dbReference type="EMBL" id="CAUYUJ010011448">
    <property type="protein sequence ID" value="CAK0831799.1"/>
    <property type="molecule type" value="Genomic_DNA"/>
</dbReference>